<feature type="domain" description="LTD" evidence="3">
    <location>
        <begin position="717"/>
        <end position="835"/>
    </location>
</feature>
<feature type="signal peptide" evidence="2">
    <location>
        <begin position="1"/>
        <end position="22"/>
    </location>
</feature>
<evidence type="ECO:0000259" key="3">
    <source>
        <dbReference type="PROSITE" id="PS51841"/>
    </source>
</evidence>
<dbReference type="NCBIfam" id="TIGR04183">
    <property type="entry name" value="Por_Secre_tail"/>
    <property type="match status" value="1"/>
</dbReference>
<dbReference type="Pfam" id="PF13573">
    <property type="entry name" value="SprB"/>
    <property type="match status" value="13"/>
</dbReference>
<accession>A0A6N9NGU4</accession>
<dbReference type="EMBL" id="WWNE01000003">
    <property type="protein sequence ID" value="NBG65052.1"/>
    <property type="molecule type" value="Genomic_DNA"/>
</dbReference>
<dbReference type="SUPFAM" id="SSF74853">
    <property type="entry name" value="Lamin A/C globular tail domain"/>
    <property type="match status" value="2"/>
</dbReference>
<evidence type="ECO:0000256" key="2">
    <source>
        <dbReference type="SAM" id="SignalP"/>
    </source>
</evidence>
<protein>
    <submittedName>
        <fullName evidence="4">T9SS type A sorting domain-containing protein</fullName>
    </submittedName>
</protein>
<proteinExistence type="predicted"/>
<dbReference type="Pfam" id="PF18962">
    <property type="entry name" value="Por_Secre_tail"/>
    <property type="match status" value="1"/>
</dbReference>
<dbReference type="InterPro" id="IPR025667">
    <property type="entry name" value="SprB_repeat"/>
</dbReference>
<dbReference type="InterPro" id="IPR036415">
    <property type="entry name" value="Lamin_tail_dom_sf"/>
</dbReference>
<name>A0A6N9NGU4_9FLAO</name>
<comment type="caution">
    <text evidence="4">The sequence shown here is derived from an EMBL/GenBank/DDBJ whole genome shotgun (WGS) entry which is preliminary data.</text>
</comment>
<dbReference type="Pfam" id="PF00932">
    <property type="entry name" value="LTD"/>
    <property type="match status" value="3"/>
</dbReference>
<keyword evidence="1 2" id="KW-0732">Signal</keyword>
<reference evidence="4 5" key="1">
    <citation type="submission" date="2019-12" db="EMBL/GenBank/DDBJ databases">
        <authorList>
            <person name="Zhao J."/>
        </authorList>
    </citation>
    <scope>NUCLEOTIDE SEQUENCE [LARGE SCALE GENOMIC DNA]</scope>
    <source>
        <strain evidence="4 5">S-15</strain>
    </source>
</reference>
<dbReference type="Proteomes" id="UP000470771">
    <property type="component" value="Unassembled WGS sequence"/>
</dbReference>
<dbReference type="PROSITE" id="PS51841">
    <property type="entry name" value="LTD"/>
    <property type="match status" value="3"/>
</dbReference>
<sequence>MKKILLSALVIAGTLFSSQLKAQCTDLFFSEYLEGSSNNKAIEIYNPTSASINLGDYVLYRHNNGSSSPSDSLHPQGVVSSKGVFVIANPSAIASILAVMDTTHTLTFYNGDDAIWLKKKSTGDTLDIIGIIGNDPGANWTVGTGATSENTLVRKFSIDNGQKNWATSTSEWLVFPQNMADSLGAHTSTCAAAAAPLSASAVGTNVSCNGANDGAIDLTATGGTAPYTYAWSNAATTEDLSGLAAGTYNVTVTDAASATTTASATLTQPSAIMPTITVLNSISCNGNTDGILVAGATGGSGGYSYAWSNAVSGTTNLNIGAGRYTVTVTDNSSCSDTVSYLLSDPAAIGIAGNINNVTTNGGSDGSITLTITNGNAPFTYSWSNSATTKDISGLAAGTYTVQVTDNGNCINSESFTVTQPSSITITKTSQTDVLCNADATGAIDLTISGGTTPYTYVWSNAATTEDLSGITAGNYNITVTDASSTTAVSSYTITEPTAIVASGIITNVSSNGGSNGAVDVSVSGGVTPYAYSWSNGATTEDVMGLISGSYSQTVTDANGCTSVSPYIVTQPAALVASITSQTNVSCNGGANGAIDLSVSGGVSPYTYTWNNSATTEDLSGLAAGTYNVIVSDANNTTSTASTTITEPTAIAIVDAITNVSANGLSDGAIDITVSGGTSPYVFVWSNTSTTEDLSGLAAGSYSVTITDANTCSATANYTVTQPAGSLANMIITEIYYNGPESGTDSTEFIELQNIGNTSVSLNGYSFTSGITHTFSGGTVAPGAYFVIAFDSSGFRNTFGMNADAIWASGGLSNGGELIVLKDDFGRTVDSVDYDDSTPWPSGSAAGNPDGGGASIILCDSLADNSIGSNWSAAISPVSGVIVNGLQVFANPGMKGLCAAPMSIAVALDSNVTCNAGMNGGATVNVTGGLAPFTYAWSNSATTASITGVAAGKYYVTVTDALSTSLNDSVTITEPTAIVVTDAITNASANGLTDGAIDITVTGGTTPYTFVWSNSATTEDISGIGAGSYTVTVTDANACTSANTYSVTQPTTITLVDVITNVSCNGGADGSIALTTSGGVSPYTFVWSNAATTANISSLTAGAYNVTVTDANSATVTASYTVTEPTALAISGNVTNATTFGGSDGSVSTTVTGGTSPYTYLWSNAATTATASSLSAAKYYLTVTDANLCTKVDSFVVGQPAGAIASLVITEIMYNPAESGTDTTEFIEFVNVGSTPVDMTGYNIVEGVVYAFNNLVVAPGQYVVGTVDSSGFRNRFGFDADFVWTSGGLSNGGEDITIVDNFGRTVDSVDFKDVAPWPSGSAAGLPDGGGSSIVLCDSTADNNVGSNWFAATSPVVGQIINGFQVYANPGVGAPCIQAIVPTVVIDSNVTCNGLSNGGATVSATGGTAPYSFAWSNTATTASITGVAAGTYTVTITDAASTTIIDSAVITEPAAISFTSTIVDETSAMNDGSVDITVSGGTSPYTFNWSNAATTEDITGLAAGTYTVTITDANNCTFVDSAIVAFSVGLNKVVLNNSSVNIFPNPTKGAFTIETFAKYNQVTVMDITGKEVFTTNVFKPMQSIDLGQQEKGIYFIAIQGENGRVMKKVIVH</sequence>
<dbReference type="InterPro" id="IPR001322">
    <property type="entry name" value="Lamin_tail_dom"/>
</dbReference>
<dbReference type="RefSeq" id="WP_160631780.1">
    <property type="nucleotide sequence ID" value="NZ_WWNE01000003.1"/>
</dbReference>
<gene>
    <name evidence="4" type="ORF">GQN54_02920</name>
</gene>
<dbReference type="Gene3D" id="2.60.40.740">
    <property type="match status" value="12"/>
</dbReference>
<feature type="chain" id="PRO_5026678466" evidence="2">
    <location>
        <begin position="23"/>
        <end position="1610"/>
    </location>
</feature>
<feature type="domain" description="LTD" evidence="3">
    <location>
        <begin position="1196"/>
        <end position="1312"/>
    </location>
</feature>
<evidence type="ECO:0000313" key="4">
    <source>
        <dbReference type="EMBL" id="NBG65052.1"/>
    </source>
</evidence>
<evidence type="ECO:0000313" key="5">
    <source>
        <dbReference type="Proteomes" id="UP000470771"/>
    </source>
</evidence>
<feature type="domain" description="LTD" evidence="3">
    <location>
        <begin position="12"/>
        <end position="135"/>
    </location>
</feature>
<organism evidence="4 5">
    <name type="scientific">Acidiluteibacter ferrifornacis</name>
    <dbReference type="NCBI Taxonomy" id="2692424"/>
    <lineage>
        <taxon>Bacteria</taxon>
        <taxon>Pseudomonadati</taxon>
        <taxon>Bacteroidota</taxon>
        <taxon>Flavobacteriia</taxon>
        <taxon>Flavobacteriales</taxon>
        <taxon>Cryomorphaceae</taxon>
        <taxon>Acidiluteibacter</taxon>
    </lineage>
</organism>
<keyword evidence="5" id="KW-1185">Reference proteome</keyword>
<evidence type="ECO:0000256" key="1">
    <source>
        <dbReference type="ARBA" id="ARBA00022729"/>
    </source>
</evidence>
<dbReference type="InterPro" id="IPR026444">
    <property type="entry name" value="Secre_tail"/>
</dbReference>